<accession>A0ABP0I6Z4</accession>
<keyword evidence="1" id="KW-0285">Flavoprotein</keyword>
<name>A0ABP0I6Z4_9DINO</name>
<gene>
    <name evidence="4" type="ORF">SCF082_LOCUS5621</name>
</gene>
<dbReference type="InterPro" id="IPR013785">
    <property type="entry name" value="Aldolase_TIM"/>
</dbReference>
<organism evidence="4 5">
    <name type="scientific">Durusdinium trenchii</name>
    <dbReference type="NCBI Taxonomy" id="1381693"/>
    <lineage>
        <taxon>Eukaryota</taxon>
        <taxon>Sar</taxon>
        <taxon>Alveolata</taxon>
        <taxon>Dinophyceae</taxon>
        <taxon>Suessiales</taxon>
        <taxon>Symbiodiniaceae</taxon>
        <taxon>Durusdinium</taxon>
    </lineage>
</organism>
<evidence type="ECO:0000256" key="2">
    <source>
        <dbReference type="ARBA" id="ARBA00022643"/>
    </source>
</evidence>
<dbReference type="Pfam" id="PF03060">
    <property type="entry name" value="NMO"/>
    <property type="match status" value="1"/>
</dbReference>
<dbReference type="Gene3D" id="3.20.20.70">
    <property type="entry name" value="Aldolase class I"/>
    <property type="match status" value="1"/>
</dbReference>
<keyword evidence="2" id="KW-0288">FMN</keyword>
<dbReference type="EMBL" id="CAXAMM010003050">
    <property type="protein sequence ID" value="CAK8998355.1"/>
    <property type="molecule type" value="Genomic_DNA"/>
</dbReference>
<dbReference type="SUPFAM" id="SSF51412">
    <property type="entry name" value="Inosine monophosphate dehydrogenase (IMPDH)"/>
    <property type="match status" value="1"/>
</dbReference>
<reference evidence="4 5" key="1">
    <citation type="submission" date="2024-02" db="EMBL/GenBank/DDBJ databases">
        <authorList>
            <person name="Chen Y."/>
            <person name="Shah S."/>
            <person name="Dougan E. K."/>
            <person name="Thang M."/>
            <person name="Chan C."/>
        </authorList>
    </citation>
    <scope>NUCLEOTIDE SEQUENCE [LARGE SCALE GENOMIC DNA]</scope>
</reference>
<dbReference type="PANTHER" id="PTHR32332:SF20">
    <property type="entry name" value="2-NITROPROPANE DIOXYGENASE-LIKE PROTEIN"/>
    <property type="match status" value="1"/>
</dbReference>
<dbReference type="Proteomes" id="UP001642464">
    <property type="component" value="Unassembled WGS sequence"/>
</dbReference>
<protein>
    <submittedName>
        <fullName evidence="4">NADH:quinone reductase</fullName>
    </submittedName>
</protein>
<keyword evidence="3" id="KW-0560">Oxidoreductase</keyword>
<evidence type="ECO:0000313" key="4">
    <source>
        <dbReference type="EMBL" id="CAK8998355.1"/>
    </source>
</evidence>
<dbReference type="PANTHER" id="PTHR32332">
    <property type="entry name" value="2-NITROPROPANE DIOXYGENASE"/>
    <property type="match status" value="1"/>
</dbReference>
<dbReference type="InterPro" id="IPR004136">
    <property type="entry name" value="NMO"/>
</dbReference>
<evidence type="ECO:0000313" key="5">
    <source>
        <dbReference type="Proteomes" id="UP001642464"/>
    </source>
</evidence>
<keyword evidence="5" id="KW-1185">Reference proteome</keyword>
<evidence type="ECO:0000256" key="3">
    <source>
        <dbReference type="ARBA" id="ARBA00023002"/>
    </source>
</evidence>
<comment type="caution">
    <text evidence="4">The sequence shown here is derived from an EMBL/GenBank/DDBJ whole genome shotgun (WGS) entry which is preliminary data.</text>
</comment>
<evidence type="ECO:0000256" key="1">
    <source>
        <dbReference type="ARBA" id="ARBA00022630"/>
    </source>
</evidence>
<dbReference type="CDD" id="cd04730">
    <property type="entry name" value="NPD_like"/>
    <property type="match status" value="1"/>
</dbReference>
<sequence length="334" mass="35823">MGIKTKLTELCGIEIPVIQGGMHYVGYAEMAAAVSNAGGLGIITALTQKSPEDLRAEIQKCKKLTSKPFGVNLTLLPMLAPPNYDEYVQVIVDEGIKVVETAGRAPDQFIKLFKANDIVVIHKCVAVKHALSAQKLGVDMISLDGADCGGHPGEINSPPGRGVGNWVLAPRGAEQLTIPFVVSGGVGNGLQLAAALALGAEGVNCGTLFMATKEAPIHENIKKALVNGDEYDTTLIFTSLNNTERVFKNSASTKVVEIEKEQPGDFSAIKDYVMGENYRRSFQETGNADDSCWSCGQSLALVHDIPSCEELLKRMVDDAERSIKSMSQRLVSKM</sequence>
<proteinExistence type="predicted"/>